<reference evidence="2 3" key="1">
    <citation type="journal article" date="2017" name="Biotechnol. Biofuels">
        <title>Differential beta-glucosidase expression as a function of carbon source availability in Talaromyces amestolkiae: a genomic and proteomic approach.</title>
        <authorList>
            <person name="de Eugenio L.I."/>
            <person name="Mendez-Liter J.A."/>
            <person name="Nieto-Dominguez M."/>
            <person name="Alonso L."/>
            <person name="Gil-Munoz J."/>
            <person name="Barriuso J."/>
            <person name="Prieto A."/>
            <person name="Martinez M.J."/>
        </authorList>
    </citation>
    <scope>NUCLEOTIDE SEQUENCE [LARGE SCALE GENOMIC DNA]</scope>
    <source>
        <strain evidence="2 3">CIB</strain>
    </source>
</reference>
<comment type="caution">
    <text evidence="2">The sequence shown here is derived from an EMBL/GenBank/DDBJ whole genome shotgun (WGS) entry which is preliminary data.</text>
</comment>
<dbReference type="STRING" id="1196081.A0A364KR21"/>
<dbReference type="Gene3D" id="3.90.25.10">
    <property type="entry name" value="UDP-galactose 4-epimerase, domain 1"/>
    <property type="match status" value="1"/>
</dbReference>
<dbReference type="GeneID" id="63791231"/>
<keyword evidence="3" id="KW-1185">Reference proteome</keyword>
<dbReference type="RefSeq" id="XP_040730519.1">
    <property type="nucleotide sequence ID" value="XM_040874114.1"/>
</dbReference>
<evidence type="ECO:0000313" key="2">
    <source>
        <dbReference type="EMBL" id="RAO66002.1"/>
    </source>
</evidence>
<name>A0A364KR21_TALAM</name>
<dbReference type="OrthoDB" id="419598at2759"/>
<evidence type="ECO:0000259" key="1">
    <source>
        <dbReference type="Pfam" id="PF05368"/>
    </source>
</evidence>
<dbReference type="PANTHER" id="PTHR47129">
    <property type="entry name" value="QUINONE OXIDOREDUCTASE 2"/>
    <property type="match status" value="1"/>
</dbReference>
<dbReference type="EMBL" id="MIKG01000002">
    <property type="protein sequence ID" value="RAO66002.1"/>
    <property type="molecule type" value="Genomic_DNA"/>
</dbReference>
<accession>A0A364KR21</accession>
<proteinExistence type="predicted"/>
<dbReference type="SUPFAM" id="SSF51735">
    <property type="entry name" value="NAD(P)-binding Rossmann-fold domains"/>
    <property type="match status" value="1"/>
</dbReference>
<protein>
    <recommendedName>
        <fullName evidence="1">NmrA-like domain-containing protein</fullName>
    </recommendedName>
</protein>
<feature type="domain" description="NmrA-like" evidence="1">
    <location>
        <begin position="5"/>
        <end position="236"/>
    </location>
</feature>
<dbReference type="Pfam" id="PF05368">
    <property type="entry name" value="NmrA"/>
    <property type="match status" value="1"/>
</dbReference>
<organism evidence="2 3">
    <name type="scientific">Talaromyces amestolkiae</name>
    <dbReference type="NCBI Taxonomy" id="1196081"/>
    <lineage>
        <taxon>Eukaryota</taxon>
        <taxon>Fungi</taxon>
        <taxon>Dikarya</taxon>
        <taxon>Ascomycota</taxon>
        <taxon>Pezizomycotina</taxon>
        <taxon>Eurotiomycetes</taxon>
        <taxon>Eurotiomycetidae</taxon>
        <taxon>Eurotiales</taxon>
        <taxon>Trichocomaceae</taxon>
        <taxon>Talaromyces</taxon>
        <taxon>Talaromyces sect. Talaromyces</taxon>
    </lineage>
</organism>
<dbReference type="AlphaFoldDB" id="A0A364KR21"/>
<gene>
    <name evidence="2" type="ORF">BHQ10_002014</name>
</gene>
<dbReference type="InterPro" id="IPR008030">
    <property type="entry name" value="NmrA-like"/>
</dbReference>
<dbReference type="PANTHER" id="PTHR47129:SF1">
    <property type="entry name" value="NMRA-LIKE DOMAIN-CONTAINING PROTEIN"/>
    <property type="match status" value="1"/>
</dbReference>
<dbReference type="Proteomes" id="UP000249363">
    <property type="component" value="Unassembled WGS sequence"/>
</dbReference>
<dbReference type="InterPro" id="IPR052718">
    <property type="entry name" value="NmrA-type_oxidoreductase"/>
</dbReference>
<dbReference type="Gene3D" id="3.40.50.720">
    <property type="entry name" value="NAD(P)-binding Rossmann-like Domain"/>
    <property type="match status" value="1"/>
</dbReference>
<sequence>MTLKYLITGATGGLGSRVLAYLVANVPRSEYAATSSQEANRALFEKNGIAFRVANYDDPATLDTAFNDVENLFFVSTENFDTAGRIRQHRNVVEAAKRTGVKHVWYTSLAFGGLRSDSKIGVQRAHLETERILQESGVTYTSIREGLYAEIFPIFLQWYPDTKTVYTSDSTSMTFTSRDELGEANGKLLIRGGYENEIILLTANEALHAADLVKIINETTNRQVELTLTTPEKYVEFRKANDESTKPDSYWQQILNWLDGFAKGDTEMSHPLMGELLGREPKSGSQAIRELLKENPNATWPETEKGVGWDIAKQQIFPYEAFWCV</sequence>
<evidence type="ECO:0000313" key="3">
    <source>
        <dbReference type="Proteomes" id="UP000249363"/>
    </source>
</evidence>
<dbReference type="InterPro" id="IPR036291">
    <property type="entry name" value="NAD(P)-bd_dom_sf"/>
</dbReference>